<reference evidence="5" key="1">
    <citation type="journal article" date="2019" name="Int. J. Syst. Evol. Microbiol.">
        <title>The Global Catalogue of Microorganisms (GCM) 10K type strain sequencing project: providing services to taxonomists for standard genome sequencing and annotation.</title>
        <authorList>
            <consortium name="The Broad Institute Genomics Platform"/>
            <consortium name="The Broad Institute Genome Sequencing Center for Infectious Disease"/>
            <person name="Wu L."/>
            <person name="Ma J."/>
        </authorList>
    </citation>
    <scope>NUCLEOTIDE SEQUENCE [LARGE SCALE GENOMIC DNA]</scope>
    <source>
        <strain evidence="5">JCM 17106</strain>
    </source>
</reference>
<feature type="domain" description="N-acetyltransferase" evidence="3">
    <location>
        <begin position="1"/>
        <end position="126"/>
    </location>
</feature>
<keyword evidence="1" id="KW-0808">Transferase</keyword>
<comment type="caution">
    <text evidence="4">The sequence shown here is derived from an EMBL/GenBank/DDBJ whole genome shotgun (WGS) entry which is preliminary data.</text>
</comment>
<gene>
    <name evidence="4" type="ORF">GCM10022393_05830</name>
</gene>
<dbReference type="CDD" id="cd04301">
    <property type="entry name" value="NAT_SF"/>
    <property type="match status" value="1"/>
</dbReference>
<dbReference type="PROSITE" id="PS51186">
    <property type="entry name" value="GNAT"/>
    <property type="match status" value="1"/>
</dbReference>
<evidence type="ECO:0000256" key="2">
    <source>
        <dbReference type="ARBA" id="ARBA00023315"/>
    </source>
</evidence>
<dbReference type="Gene3D" id="3.40.630.30">
    <property type="match status" value="1"/>
</dbReference>
<dbReference type="InterPro" id="IPR000182">
    <property type="entry name" value="GNAT_dom"/>
</dbReference>
<name>A0ABP7XAF2_9FLAO</name>
<evidence type="ECO:0000259" key="3">
    <source>
        <dbReference type="PROSITE" id="PS51186"/>
    </source>
</evidence>
<evidence type="ECO:0000313" key="5">
    <source>
        <dbReference type="Proteomes" id="UP001500459"/>
    </source>
</evidence>
<dbReference type="Pfam" id="PF00583">
    <property type="entry name" value="Acetyltransf_1"/>
    <property type="match status" value="1"/>
</dbReference>
<accession>A0ABP7XAF2</accession>
<dbReference type="Proteomes" id="UP001500459">
    <property type="component" value="Unassembled WGS sequence"/>
</dbReference>
<dbReference type="SUPFAM" id="SSF55729">
    <property type="entry name" value="Acyl-CoA N-acyltransferases (Nat)"/>
    <property type="match status" value="1"/>
</dbReference>
<keyword evidence="5" id="KW-1185">Reference proteome</keyword>
<evidence type="ECO:0000313" key="4">
    <source>
        <dbReference type="EMBL" id="GAA4109308.1"/>
    </source>
</evidence>
<dbReference type="InterPro" id="IPR016181">
    <property type="entry name" value="Acyl_CoA_acyltransferase"/>
</dbReference>
<dbReference type="PANTHER" id="PTHR43800">
    <property type="entry name" value="PEPTIDYL-LYSINE N-ACETYLTRANSFERASE YJAB"/>
    <property type="match status" value="1"/>
</dbReference>
<proteinExistence type="predicted"/>
<dbReference type="PANTHER" id="PTHR43800:SF1">
    <property type="entry name" value="PEPTIDYL-LYSINE N-ACETYLTRANSFERASE YJAB"/>
    <property type="match status" value="1"/>
</dbReference>
<dbReference type="EMBL" id="BAABCW010000002">
    <property type="protein sequence ID" value="GAA4109308.1"/>
    <property type="molecule type" value="Genomic_DNA"/>
</dbReference>
<organism evidence="4 5">
    <name type="scientific">Aquimarina addita</name>
    <dbReference type="NCBI Taxonomy" id="870485"/>
    <lineage>
        <taxon>Bacteria</taxon>
        <taxon>Pseudomonadati</taxon>
        <taxon>Bacteroidota</taxon>
        <taxon>Flavobacteriia</taxon>
        <taxon>Flavobacteriales</taxon>
        <taxon>Flavobacteriaceae</taxon>
        <taxon>Aquimarina</taxon>
    </lineage>
</organism>
<evidence type="ECO:0000256" key="1">
    <source>
        <dbReference type="ARBA" id="ARBA00022679"/>
    </source>
</evidence>
<sequence length="126" mass="14709">MTNHLATAGLFLSKDEHLSRIALFFDTTFIIRIANKNAGMLKYVQNKEKTEIVQLQILPKYQGKGVGKYIVNYMIQKSLDLKSRLMLKVLKQNPAVRLYERCGFQIVDQDTHEFYMEYILDSTRDT</sequence>
<keyword evidence="2" id="KW-0012">Acyltransferase</keyword>
<protein>
    <submittedName>
        <fullName evidence="4">GNAT family N-acetyltransferase</fullName>
    </submittedName>
</protein>